<organism evidence="1 2">
    <name type="scientific">Oedothorax gibbosus</name>
    <dbReference type="NCBI Taxonomy" id="931172"/>
    <lineage>
        <taxon>Eukaryota</taxon>
        <taxon>Metazoa</taxon>
        <taxon>Ecdysozoa</taxon>
        <taxon>Arthropoda</taxon>
        <taxon>Chelicerata</taxon>
        <taxon>Arachnida</taxon>
        <taxon>Araneae</taxon>
        <taxon>Araneomorphae</taxon>
        <taxon>Entelegynae</taxon>
        <taxon>Araneoidea</taxon>
        <taxon>Linyphiidae</taxon>
        <taxon>Erigoninae</taxon>
        <taxon>Oedothorax</taxon>
    </lineage>
</organism>
<dbReference type="AlphaFoldDB" id="A0AAV6V2J3"/>
<evidence type="ECO:0000313" key="1">
    <source>
        <dbReference type="EMBL" id="KAG8190228.1"/>
    </source>
</evidence>
<sequence>MQDHKFERRRRDDPFSGTYQVRTQNIEGQPGGCLDNGVSPNGSNGSCCCCLLHGKESSSCFCISARCKSNATASESPSTTIQLHVTSSITQKF</sequence>
<comment type="caution">
    <text evidence="1">The sequence shown here is derived from an EMBL/GenBank/DDBJ whole genome shotgun (WGS) entry which is preliminary data.</text>
</comment>
<keyword evidence="2" id="KW-1185">Reference proteome</keyword>
<reference evidence="1 2" key="1">
    <citation type="journal article" date="2022" name="Nat. Ecol. Evol.">
        <title>A masculinizing supergene underlies an exaggerated male reproductive morph in a spider.</title>
        <authorList>
            <person name="Hendrickx F."/>
            <person name="De Corte Z."/>
            <person name="Sonet G."/>
            <person name="Van Belleghem S.M."/>
            <person name="Kostlbacher S."/>
            <person name="Vangestel C."/>
        </authorList>
    </citation>
    <scope>NUCLEOTIDE SEQUENCE [LARGE SCALE GENOMIC DNA]</scope>
    <source>
        <strain evidence="1">W744_W776</strain>
    </source>
</reference>
<accession>A0AAV6V2J3</accession>
<protein>
    <submittedName>
        <fullName evidence="1">Uncharacterized protein</fullName>
    </submittedName>
</protein>
<evidence type="ECO:0000313" key="2">
    <source>
        <dbReference type="Proteomes" id="UP000827092"/>
    </source>
</evidence>
<dbReference type="Proteomes" id="UP000827092">
    <property type="component" value="Unassembled WGS sequence"/>
</dbReference>
<proteinExistence type="predicted"/>
<name>A0AAV6V2J3_9ARAC</name>
<gene>
    <name evidence="1" type="ORF">JTE90_011949</name>
</gene>
<dbReference type="EMBL" id="JAFNEN010000191">
    <property type="protein sequence ID" value="KAG8190228.1"/>
    <property type="molecule type" value="Genomic_DNA"/>
</dbReference>